<keyword evidence="1" id="KW-1133">Transmembrane helix</keyword>
<name>A0A6A4QVZ6_LUPAL</name>
<evidence type="ECO:0000313" key="3">
    <source>
        <dbReference type="Proteomes" id="UP000447434"/>
    </source>
</evidence>
<protein>
    <submittedName>
        <fullName evidence="2">Uncharacterized protein</fullName>
    </submittedName>
</protein>
<organism evidence="2 3">
    <name type="scientific">Lupinus albus</name>
    <name type="common">White lupine</name>
    <name type="synonym">Lupinus termis</name>
    <dbReference type="NCBI Taxonomy" id="3870"/>
    <lineage>
        <taxon>Eukaryota</taxon>
        <taxon>Viridiplantae</taxon>
        <taxon>Streptophyta</taxon>
        <taxon>Embryophyta</taxon>
        <taxon>Tracheophyta</taxon>
        <taxon>Spermatophyta</taxon>
        <taxon>Magnoliopsida</taxon>
        <taxon>eudicotyledons</taxon>
        <taxon>Gunneridae</taxon>
        <taxon>Pentapetalae</taxon>
        <taxon>rosids</taxon>
        <taxon>fabids</taxon>
        <taxon>Fabales</taxon>
        <taxon>Fabaceae</taxon>
        <taxon>Papilionoideae</taxon>
        <taxon>50 kb inversion clade</taxon>
        <taxon>genistoids sensu lato</taxon>
        <taxon>core genistoids</taxon>
        <taxon>Genisteae</taxon>
        <taxon>Lupinus</taxon>
    </lineage>
</organism>
<proteinExistence type="predicted"/>
<dbReference type="EMBL" id="WOCE01000002">
    <property type="protein sequence ID" value="KAE9619055.1"/>
    <property type="molecule type" value="Genomic_DNA"/>
</dbReference>
<comment type="caution">
    <text evidence="2">The sequence shown here is derived from an EMBL/GenBank/DDBJ whole genome shotgun (WGS) entry which is preliminary data.</text>
</comment>
<keyword evidence="1" id="KW-0472">Membrane</keyword>
<evidence type="ECO:0000313" key="2">
    <source>
        <dbReference type="EMBL" id="KAE9619055.1"/>
    </source>
</evidence>
<dbReference type="Proteomes" id="UP000447434">
    <property type="component" value="Chromosome 2"/>
</dbReference>
<evidence type="ECO:0000256" key="1">
    <source>
        <dbReference type="SAM" id="Phobius"/>
    </source>
</evidence>
<feature type="transmembrane region" description="Helical" evidence="1">
    <location>
        <begin position="35"/>
        <end position="53"/>
    </location>
</feature>
<accession>A0A6A4QVZ6</accession>
<keyword evidence="1" id="KW-0812">Transmembrane</keyword>
<dbReference type="AlphaFoldDB" id="A0A6A4QVZ6"/>
<sequence>MIDLEDVRAKTSLVVGFKQRKMVPKRPRPISSHNSYCLLTIEHILFSFLYLVMVN</sequence>
<reference evidence="3" key="1">
    <citation type="journal article" date="2020" name="Nat. Commun.">
        <title>Genome sequence of the cluster root forming white lupin.</title>
        <authorList>
            <person name="Hufnagel B."/>
            <person name="Marques A."/>
            <person name="Soriano A."/>
            <person name="Marques L."/>
            <person name="Divol F."/>
            <person name="Doumas P."/>
            <person name="Sallet E."/>
            <person name="Mancinotti D."/>
            <person name="Carrere S."/>
            <person name="Marande W."/>
            <person name="Arribat S."/>
            <person name="Keller J."/>
            <person name="Huneau C."/>
            <person name="Blein T."/>
            <person name="Aime D."/>
            <person name="Laguerre M."/>
            <person name="Taylor J."/>
            <person name="Schubert V."/>
            <person name="Nelson M."/>
            <person name="Geu-Flores F."/>
            <person name="Crespi M."/>
            <person name="Gallardo-Guerrero K."/>
            <person name="Delaux P.-M."/>
            <person name="Salse J."/>
            <person name="Berges H."/>
            <person name="Guyot R."/>
            <person name="Gouzy J."/>
            <person name="Peret B."/>
        </authorList>
    </citation>
    <scope>NUCLEOTIDE SEQUENCE [LARGE SCALE GENOMIC DNA]</scope>
    <source>
        <strain evidence="3">cv. Amiga</strain>
    </source>
</reference>
<keyword evidence="3" id="KW-1185">Reference proteome</keyword>
<gene>
    <name evidence="2" type="ORF">Lalb_Chr02g0149141</name>
</gene>